<feature type="chain" id="PRO_5012488530" evidence="1">
    <location>
        <begin position="23"/>
        <end position="93"/>
    </location>
</feature>
<accession>A0A224Y226</accession>
<feature type="signal peptide" evidence="1">
    <location>
        <begin position="1"/>
        <end position="22"/>
    </location>
</feature>
<reference evidence="2" key="1">
    <citation type="journal article" date="2018" name="PLoS Negl. Trop. Dis.">
        <title>An insight into the salivary gland and fat body transcriptome of Panstrongylus lignarius (Hemiptera: Heteroptera), the main vector of Chagas disease in Peru.</title>
        <authorList>
            <person name="Nevoa J.C."/>
            <person name="Mendes M.T."/>
            <person name="da Silva M.V."/>
            <person name="Soares S.C."/>
            <person name="Oliveira C.J.F."/>
            <person name="Ribeiro J.M.C."/>
        </authorList>
    </citation>
    <scope>NUCLEOTIDE SEQUENCE</scope>
</reference>
<evidence type="ECO:0000256" key="1">
    <source>
        <dbReference type="SAM" id="SignalP"/>
    </source>
</evidence>
<name>A0A224Y226_9HEMI</name>
<organism evidence="2">
    <name type="scientific">Panstrongylus lignarius</name>
    <dbReference type="NCBI Taxonomy" id="156445"/>
    <lineage>
        <taxon>Eukaryota</taxon>
        <taxon>Metazoa</taxon>
        <taxon>Ecdysozoa</taxon>
        <taxon>Arthropoda</taxon>
        <taxon>Hexapoda</taxon>
        <taxon>Insecta</taxon>
        <taxon>Pterygota</taxon>
        <taxon>Neoptera</taxon>
        <taxon>Paraneoptera</taxon>
        <taxon>Hemiptera</taxon>
        <taxon>Heteroptera</taxon>
        <taxon>Panheteroptera</taxon>
        <taxon>Cimicomorpha</taxon>
        <taxon>Reduviidae</taxon>
        <taxon>Triatominae</taxon>
        <taxon>Panstrongylus</taxon>
    </lineage>
</organism>
<protein>
    <submittedName>
        <fullName evidence="2">Putative secreted protein</fullName>
    </submittedName>
</protein>
<dbReference type="AlphaFoldDB" id="A0A224Y226"/>
<keyword evidence="1" id="KW-0732">Signal</keyword>
<proteinExistence type="predicted"/>
<dbReference type="EMBL" id="GFTR01001344">
    <property type="protein sequence ID" value="JAW15082.1"/>
    <property type="molecule type" value="Transcribed_RNA"/>
</dbReference>
<sequence length="93" mass="10175">MSPSTFPMANMVIVFIAGTAHAARWKYCEFASIASCPHFNPAAKNHVKVKITHQIDDAIPKKYRIINSIVHGSCFVPCVIVDTICNLGRSTGD</sequence>
<evidence type="ECO:0000313" key="2">
    <source>
        <dbReference type="EMBL" id="JAW15082.1"/>
    </source>
</evidence>